<reference evidence="2 3" key="1">
    <citation type="submission" date="2014-11" db="EMBL/GenBank/DDBJ databases">
        <authorList>
            <person name="Zhu J."/>
            <person name="Qi W."/>
            <person name="Song R."/>
        </authorList>
    </citation>
    <scope>NUCLEOTIDE SEQUENCE [LARGE SCALE GENOMIC DNA]</scope>
</reference>
<organism evidence="2 3">
    <name type="scientific">Vitrella brassicaformis (strain CCMP3155)</name>
    <dbReference type="NCBI Taxonomy" id="1169540"/>
    <lineage>
        <taxon>Eukaryota</taxon>
        <taxon>Sar</taxon>
        <taxon>Alveolata</taxon>
        <taxon>Colpodellida</taxon>
        <taxon>Vitrellaceae</taxon>
        <taxon>Vitrella</taxon>
    </lineage>
</organism>
<evidence type="ECO:0000313" key="2">
    <source>
        <dbReference type="EMBL" id="CEM03345.1"/>
    </source>
</evidence>
<dbReference type="VEuPathDB" id="CryptoDB:Vbra_2463"/>
<feature type="region of interest" description="Disordered" evidence="1">
    <location>
        <begin position="107"/>
        <end position="148"/>
    </location>
</feature>
<keyword evidence="3" id="KW-1185">Reference proteome</keyword>
<dbReference type="PhylomeDB" id="A0A0G4EY42"/>
<evidence type="ECO:0000256" key="1">
    <source>
        <dbReference type="SAM" id="MobiDB-lite"/>
    </source>
</evidence>
<proteinExistence type="predicted"/>
<dbReference type="InParanoid" id="A0A0G4EY42"/>
<feature type="compositionally biased region" description="Basic and acidic residues" evidence="1">
    <location>
        <begin position="14"/>
        <end position="28"/>
    </location>
</feature>
<feature type="region of interest" description="Disordered" evidence="1">
    <location>
        <begin position="1"/>
        <end position="28"/>
    </location>
</feature>
<name>A0A0G4EY42_VITBC</name>
<dbReference type="AlphaFoldDB" id="A0A0G4EY42"/>
<accession>A0A0G4EY42</accession>
<gene>
    <name evidence="2" type="ORF">Vbra_2463</name>
</gene>
<feature type="compositionally biased region" description="Acidic residues" evidence="1">
    <location>
        <begin position="115"/>
        <end position="144"/>
    </location>
</feature>
<dbReference type="Proteomes" id="UP000041254">
    <property type="component" value="Unassembled WGS sequence"/>
</dbReference>
<evidence type="ECO:0000313" key="3">
    <source>
        <dbReference type="Proteomes" id="UP000041254"/>
    </source>
</evidence>
<protein>
    <submittedName>
        <fullName evidence="2">Uncharacterized protein</fullName>
    </submittedName>
</protein>
<dbReference type="EMBL" id="CDMY01000338">
    <property type="protein sequence ID" value="CEM03345.1"/>
    <property type="molecule type" value="Genomic_DNA"/>
</dbReference>
<sequence>MWDFLHGQRTPRLHGQEGGRGRDHHGCPSRVDKECYIQLPRFDEADAAAQQAIHRTQTGHPKMSASASGDQIPLLQDDGQGLMEPQLPDVTDDIAKERRRLHQVPLVGAPAAEHDGDEEEHGEDDDDDVEEEEEEIGEEIDGWDPTEGLRDIITEAIAKSDAEGLRKALADLSPEEAEQLLTTGV</sequence>